<keyword evidence="3" id="KW-1185">Reference proteome</keyword>
<proteinExistence type="predicted"/>
<protein>
    <submittedName>
        <fullName evidence="2">Uncharacterized protein</fullName>
    </submittedName>
</protein>
<feature type="region of interest" description="Disordered" evidence="1">
    <location>
        <begin position="46"/>
        <end position="67"/>
    </location>
</feature>
<name>A0A5B7JII9_PORTR</name>
<gene>
    <name evidence="2" type="ORF">E2C01_089228</name>
</gene>
<sequence length="116" mass="12880">MRHNPAPILPHPRPSTTHAEPHPGLPSNIQSREGETTAAITYIRPGTRASPKEAASSHWSTEGQARSILAESQPIRTRDEINIVTSLASRGTRVEQPVKKYARERYCYEAPVSFPQ</sequence>
<evidence type="ECO:0000313" key="3">
    <source>
        <dbReference type="Proteomes" id="UP000324222"/>
    </source>
</evidence>
<organism evidence="2 3">
    <name type="scientific">Portunus trituberculatus</name>
    <name type="common">Swimming crab</name>
    <name type="synonym">Neptunus trituberculatus</name>
    <dbReference type="NCBI Taxonomy" id="210409"/>
    <lineage>
        <taxon>Eukaryota</taxon>
        <taxon>Metazoa</taxon>
        <taxon>Ecdysozoa</taxon>
        <taxon>Arthropoda</taxon>
        <taxon>Crustacea</taxon>
        <taxon>Multicrustacea</taxon>
        <taxon>Malacostraca</taxon>
        <taxon>Eumalacostraca</taxon>
        <taxon>Eucarida</taxon>
        <taxon>Decapoda</taxon>
        <taxon>Pleocyemata</taxon>
        <taxon>Brachyura</taxon>
        <taxon>Eubrachyura</taxon>
        <taxon>Portunoidea</taxon>
        <taxon>Portunidae</taxon>
        <taxon>Portuninae</taxon>
        <taxon>Portunus</taxon>
    </lineage>
</organism>
<evidence type="ECO:0000256" key="1">
    <source>
        <dbReference type="SAM" id="MobiDB-lite"/>
    </source>
</evidence>
<comment type="caution">
    <text evidence="2">The sequence shown here is derived from an EMBL/GenBank/DDBJ whole genome shotgun (WGS) entry which is preliminary data.</text>
</comment>
<feature type="region of interest" description="Disordered" evidence="1">
    <location>
        <begin position="1"/>
        <end position="34"/>
    </location>
</feature>
<accession>A0A5B7JII9</accession>
<reference evidence="2 3" key="1">
    <citation type="submission" date="2019-05" db="EMBL/GenBank/DDBJ databases">
        <title>Another draft genome of Portunus trituberculatus and its Hox gene families provides insights of decapod evolution.</title>
        <authorList>
            <person name="Jeong J.-H."/>
            <person name="Song I."/>
            <person name="Kim S."/>
            <person name="Choi T."/>
            <person name="Kim D."/>
            <person name="Ryu S."/>
            <person name="Kim W."/>
        </authorList>
    </citation>
    <scope>NUCLEOTIDE SEQUENCE [LARGE SCALE GENOMIC DNA]</scope>
    <source>
        <tissue evidence="2">Muscle</tissue>
    </source>
</reference>
<dbReference type="AlphaFoldDB" id="A0A5B7JII9"/>
<dbReference type="EMBL" id="VSRR010097167">
    <property type="protein sequence ID" value="MPC94076.1"/>
    <property type="molecule type" value="Genomic_DNA"/>
</dbReference>
<evidence type="ECO:0000313" key="2">
    <source>
        <dbReference type="EMBL" id="MPC94076.1"/>
    </source>
</evidence>
<dbReference type="Proteomes" id="UP000324222">
    <property type="component" value="Unassembled WGS sequence"/>
</dbReference>